<protein>
    <submittedName>
        <fullName evidence="4">Protein germ cell-less</fullName>
    </submittedName>
</protein>
<reference evidence="4" key="1">
    <citation type="submission" date="2021-05" db="EMBL/GenBank/DDBJ databases">
        <authorList>
            <person name="Alioto T."/>
            <person name="Alioto T."/>
            <person name="Gomez Garrido J."/>
        </authorList>
    </citation>
    <scope>NUCLEOTIDE SEQUENCE</scope>
</reference>
<name>A0A8D8M4F0_9HEMI</name>
<dbReference type="GO" id="GO:0007281">
    <property type="term" value="P:germ cell development"/>
    <property type="evidence" value="ECO:0007669"/>
    <property type="project" value="InterPro"/>
</dbReference>
<organism evidence="4">
    <name type="scientific">Cacopsylla melanoneura</name>
    <dbReference type="NCBI Taxonomy" id="428564"/>
    <lineage>
        <taxon>Eukaryota</taxon>
        <taxon>Metazoa</taxon>
        <taxon>Ecdysozoa</taxon>
        <taxon>Arthropoda</taxon>
        <taxon>Hexapoda</taxon>
        <taxon>Insecta</taxon>
        <taxon>Pterygota</taxon>
        <taxon>Neoptera</taxon>
        <taxon>Paraneoptera</taxon>
        <taxon>Hemiptera</taxon>
        <taxon>Sternorrhyncha</taxon>
        <taxon>Psylloidea</taxon>
        <taxon>Psyllidae</taxon>
        <taxon>Psyllinae</taxon>
        <taxon>Cacopsylla</taxon>
    </lineage>
</organism>
<sequence>MGNFFSKFKRKRKPDKDDDANSPKAKRVKLGSTSGSSTRIGYGMLFQQGRDSDIEVVLLGKTWKLHKSFLQQSPYFLKLLGDNSDVNKLRCSVSDWNVDCKSLELCFGYLYGGSLNFIQQSNVANVLATAKLLEMNEIVDRVAEFLIKHANIHNAIKYFYLAEKYALLEVCDHIYQRLLFNLIPLFRSLLDCEEKLSKMLSEIKMELLQKLVKDSDLIVVKDEYDVYLLMKKWLLSVTPCMVEKTSVENRIRFMTENGVSYLESAQGKPFIPLFALLDLSNLFLVSSYYDELKADNLLPQTWLDKGLDAFWKTHVTYYGRKHVNPTRSCTNIVTGQVLTLSVL</sequence>
<dbReference type="EMBL" id="HBUF01051576">
    <property type="protein sequence ID" value="CAG6622017.1"/>
    <property type="molecule type" value="Transcribed_RNA"/>
</dbReference>
<dbReference type="EMBL" id="HBUF01051578">
    <property type="protein sequence ID" value="CAG6622019.1"/>
    <property type="molecule type" value="Transcribed_RNA"/>
</dbReference>
<dbReference type="PROSITE" id="PS50097">
    <property type="entry name" value="BTB"/>
    <property type="match status" value="1"/>
</dbReference>
<dbReference type="EMBL" id="HBUF01051577">
    <property type="protein sequence ID" value="CAG6622018.1"/>
    <property type="molecule type" value="Transcribed_RNA"/>
</dbReference>
<dbReference type="SMART" id="SM00225">
    <property type="entry name" value="BTB"/>
    <property type="match status" value="1"/>
</dbReference>
<dbReference type="Gene3D" id="3.30.710.10">
    <property type="entry name" value="Potassium Channel Kv1.1, Chain A"/>
    <property type="match status" value="1"/>
</dbReference>
<feature type="domain" description="BTB" evidence="3">
    <location>
        <begin position="52"/>
        <end position="119"/>
    </location>
</feature>
<evidence type="ECO:0000259" key="3">
    <source>
        <dbReference type="PROSITE" id="PS50097"/>
    </source>
</evidence>
<accession>A0A8D8M4F0</accession>
<dbReference type="PANTHER" id="PTHR23231">
    <property type="entry name" value="GERM CELL-LESS PROTEIN"/>
    <property type="match status" value="1"/>
</dbReference>
<dbReference type="AlphaFoldDB" id="A0A8D8M4F0"/>
<dbReference type="SUPFAM" id="SSF54695">
    <property type="entry name" value="POZ domain"/>
    <property type="match status" value="1"/>
</dbReference>
<dbReference type="InterPro" id="IPR043380">
    <property type="entry name" value="Gcl-like"/>
</dbReference>
<dbReference type="PANTHER" id="PTHR23231:SF17">
    <property type="entry name" value="BTB DOMAIN-CONTAINING PROTEIN"/>
    <property type="match status" value="1"/>
</dbReference>
<dbReference type="Pfam" id="PF00651">
    <property type="entry name" value="BTB"/>
    <property type="match status" value="1"/>
</dbReference>
<dbReference type="InterPro" id="IPR000210">
    <property type="entry name" value="BTB/POZ_dom"/>
</dbReference>
<proteinExistence type="predicted"/>
<dbReference type="EMBL" id="HBUF01051575">
    <property type="protein sequence ID" value="CAG6622016.1"/>
    <property type="molecule type" value="Transcribed_RNA"/>
</dbReference>
<feature type="region of interest" description="Disordered" evidence="2">
    <location>
        <begin position="1"/>
        <end position="34"/>
    </location>
</feature>
<evidence type="ECO:0000256" key="2">
    <source>
        <dbReference type="SAM" id="MobiDB-lite"/>
    </source>
</evidence>
<evidence type="ECO:0000313" key="4">
    <source>
        <dbReference type="EMBL" id="CAG6622019.1"/>
    </source>
</evidence>
<evidence type="ECO:0000256" key="1">
    <source>
        <dbReference type="ARBA" id="ARBA00022473"/>
    </source>
</evidence>
<dbReference type="InterPro" id="IPR011333">
    <property type="entry name" value="SKP1/BTB/POZ_sf"/>
</dbReference>
<keyword evidence="1" id="KW-0217">Developmental protein</keyword>